<dbReference type="GO" id="GO:0005886">
    <property type="term" value="C:plasma membrane"/>
    <property type="evidence" value="ECO:0007669"/>
    <property type="project" value="TreeGrafter"/>
</dbReference>
<dbReference type="Pfam" id="PF00905">
    <property type="entry name" value="Transpeptidase"/>
    <property type="match status" value="1"/>
</dbReference>
<comment type="caution">
    <text evidence="7">The sequence shown here is derived from an EMBL/GenBank/DDBJ whole genome shotgun (WGS) entry which is preliminary data.</text>
</comment>
<reference evidence="7 8" key="1">
    <citation type="submission" date="2016-09" db="EMBL/GenBank/DDBJ databases">
        <title>Draft genome sequence for the type strain of Desulfuribacillus alkaliarsenatis AHT28, an obligately anaerobic, sulfidogenic bacterium isolated from Russian soda lake sediments.</title>
        <authorList>
            <person name="Abin C.A."/>
            <person name="Hollibaugh J.T."/>
        </authorList>
    </citation>
    <scope>NUCLEOTIDE SEQUENCE [LARGE SCALE GENOMIC DNA]</scope>
    <source>
        <strain evidence="7 8">AHT28</strain>
    </source>
</reference>
<dbReference type="Gene3D" id="3.40.710.10">
    <property type="entry name" value="DD-peptidase/beta-lactamase superfamily"/>
    <property type="match status" value="1"/>
</dbReference>
<feature type="transmembrane region" description="Helical" evidence="4">
    <location>
        <begin position="14"/>
        <end position="34"/>
    </location>
</feature>
<evidence type="ECO:0000256" key="3">
    <source>
        <dbReference type="ARBA" id="ARBA00023136"/>
    </source>
</evidence>
<dbReference type="Gene3D" id="3.90.1310.10">
    <property type="entry name" value="Penicillin-binding protein 2a (Domain 2)"/>
    <property type="match status" value="1"/>
</dbReference>
<dbReference type="AlphaFoldDB" id="A0A1E5G0G2"/>
<dbReference type="GO" id="GO:0008658">
    <property type="term" value="F:penicillin binding"/>
    <property type="evidence" value="ECO:0007669"/>
    <property type="project" value="InterPro"/>
</dbReference>
<name>A0A1E5G0G2_9FIRM</name>
<dbReference type="Pfam" id="PF03717">
    <property type="entry name" value="PBP_dimer"/>
    <property type="match status" value="1"/>
</dbReference>
<evidence type="ECO:0008006" key="9">
    <source>
        <dbReference type="Google" id="ProtNLM"/>
    </source>
</evidence>
<dbReference type="SUPFAM" id="SSF56519">
    <property type="entry name" value="Penicillin binding protein dimerisation domain"/>
    <property type="match status" value="1"/>
</dbReference>
<organism evidence="7 8">
    <name type="scientific">Desulfuribacillus alkaliarsenatis</name>
    <dbReference type="NCBI Taxonomy" id="766136"/>
    <lineage>
        <taxon>Bacteria</taxon>
        <taxon>Bacillati</taxon>
        <taxon>Bacillota</taxon>
        <taxon>Desulfuribacillia</taxon>
        <taxon>Desulfuribacillales</taxon>
        <taxon>Desulfuribacillaceae</taxon>
        <taxon>Desulfuribacillus</taxon>
    </lineage>
</organism>
<keyword evidence="8" id="KW-1185">Reference proteome</keyword>
<accession>A0A1E5G0G2</accession>
<evidence type="ECO:0000256" key="2">
    <source>
        <dbReference type="ARBA" id="ARBA00007171"/>
    </source>
</evidence>
<dbReference type="RefSeq" id="WP_069643810.1">
    <property type="nucleotide sequence ID" value="NZ_MIJE01000032.1"/>
</dbReference>
<dbReference type="InterPro" id="IPR050515">
    <property type="entry name" value="Beta-lactam/transpept"/>
</dbReference>
<dbReference type="STRING" id="766136.BHF68_09085"/>
<dbReference type="GO" id="GO:0071972">
    <property type="term" value="F:peptidoglycan L,D-transpeptidase activity"/>
    <property type="evidence" value="ECO:0007669"/>
    <property type="project" value="TreeGrafter"/>
</dbReference>
<keyword evidence="4" id="KW-0812">Transmembrane</keyword>
<comment type="similarity">
    <text evidence="2">Belongs to the transpeptidase family.</text>
</comment>
<dbReference type="EMBL" id="MIJE01000032">
    <property type="protein sequence ID" value="OEF96304.1"/>
    <property type="molecule type" value="Genomic_DNA"/>
</dbReference>
<dbReference type="InterPro" id="IPR005311">
    <property type="entry name" value="PBP_dimer"/>
</dbReference>
<evidence type="ECO:0000313" key="8">
    <source>
        <dbReference type="Proteomes" id="UP000094296"/>
    </source>
</evidence>
<dbReference type="InterPro" id="IPR001460">
    <property type="entry name" value="PCN-bd_Tpept"/>
</dbReference>
<keyword evidence="4" id="KW-1133">Transmembrane helix</keyword>
<dbReference type="InterPro" id="IPR012338">
    <property type="entry name" value="Beta-lactam/transpept-like"/>
</dbReference>
<gene>
    <name evidence="7" type="ORF">BHF68_09085</name>
</gene>
<sequence length="592" mass="66416">MVNESSRLFHIRRIILLLFIISASLVAIIIHLGYIQIVSSGRYQGVDLVANSIEQRSRSVLLDIGRGDVLARDYTPITGREKLALLLLPRRLDITTEDYKIRELAIVLEIDEALLLNKITNISYPQLLTINNQIIDINTNLINEIKDINLSGAMFVDAKERYPEDMIAKHIVGFIGEDSALINANFAEYLAAGVYSVTDVVGKKGLEYNYELEIKSEGAKYLSYYIYQDRNLNLHPFYGLGMNIQGNQNQHRPLNIITTLDYNLQEYSERLLDKYNVEKGAIVVLEVNTGDIVAMASRPDYNPNQIIMDEYENTRNRATTASFPGSVFKTVIALGVLEEGIATIHDQFYCSGSLEFTNGQSLQCWKEHGDLTLLRAFAESCNTTFAQLAIKLGRENILKYANALGLGDVVSYYDLNMNRLQLYNEEEGSIFQVKGENQQLLANTGIGQQDVRMTPIQAANMMAIIANYGKHNQPRIVSELQSKSGHTIHKYNNKSVTNNIGRHSYYQLQRLLAAVVEDGTASQLHTKGIAAAGKTGTAEIGKTGRVNRWFTGYFPDKYPQYSIAIIIEDVASWEQTGTSINIFSDIVKYISD</sequence>
<dbReference type="InterPro" id="IPR036138">
    <property type="entry name" value="PBP_dimer_sf"/>
</dbReference>
<dbReference type="GO" id="GO:0071555">
    <property type="term" value="P:cell wall organization"/>
    <property type="evidence" value="ECO:0007669"/>
    <property type="project" value="TreeGrafter"/>
</dbReference>
<keyword evidence="3 4" id="KW-0472">Membrane</keyword>
<evidence type="ECO:0000259" key="5">
    <source>
        <dbReference type="Pfam" id="PF00905"/>
    </source>
</evidence>
<dbReference type="PANTHER" id="PTHR30627:SF24">
    <property type="entry name" value="PENICILLIN-BINDING PROTEIN 4B"/>
    <property type="match status" value="1"/>
</dbReference>
<dbReference type="SUPFAM" id="SSF56601">
    <property type="entry name" value="beta-lactamase/transpeptidase-like"/>
    <property type="match status" value="1"/>
</dbReference>
<evidence type="ECO:0000256" key="4">
    <source>
        <dbReference type="SAM" id="Phobius"/>
    </source>
</evidence>
<feature type="domain" description="Penicillin-binding protein dimerisation" evidence="6">
    <location>
        <begin position="66"/>
        <end position="215"/>
    </location>
</feature>
<dbReference type="PANTHER" id="PTHR30627">
    <property type="entry name" value="PEPTIDOGLYCAN D,D-TRANSPEPTIDASE"/>
    <property type="match status" value="1"/>
</dbReference>
<feature type="domain" description="Penicillin-binding protein transpeptidase" evidence="5">
    <location>
        <begin position="280"/>
        <end position="586"/>
    </location>
</feature>
<proteinExistence type="inferred from homology"/>
<protein>
    <recommendedName>
        <fullName evidence="9">Penicillin-binding protein 2</fullName>
    </recommendedName>
</protein>
<evidence type="ECO:0000313" key="7">
    <source>
        <dbReference type="EMBL" id="OEF96304.1"/>
    </source>
</evidence>
<comment type="subcellular location">
    <subcellularLocation>
        <location evidence="1">Membrane</location>
    </subcellularLocation>
</comment>
<dbReference type="OrthoDB" id="2985542at2"/>
<evidence type="ECO:0000259" key="6">
    <source>
        <dbReference type="Pfam" id="PF03717"/>
    </source>
</evidence>
<evidence type="ECO:0000256" key="1">
    <source>
        <dbReference type="ARBA" id="ARBA00004370"/>
    </source>
</evidence>
<dbReference type="Proteomes" id="UP000094296">
    <property type="component" value="Unassembled WGS sequence"/>
</dbReference>